<accession>A0A1X7T8U6</accession>
<proteinExistence type="predicted"/>
<sequence length="145" mass="16960">MNFIRCQYSFTILRSAIRCIRGTRHRGKVVDYSDFDRVASDAYIAIFWKKPYEQRVREVEHSSFTPLIFSTSGGCSPLTTSFLKRLSLLYTDKFNRPYHSTMNFIRCQYSFTILRSAIRCIRGTRHCGKVVDYSDFDRAASDTHI</sequence>
<dbReference type="InParanoid" id="A0A1X7T8U6"/>
<dbReference type="EnsemblMetazoa" id="Aqu2.1.10962_001">
    <property type="protein sequence ID" value="Aqu2.1.10962_001"/>
    <property type="gene ID" value="Aqu2.1.10962"/>
</dbReference>
<evidence type="ECO:0000313" key="1">
    <source>
        <dbReference type="EnsemblMetazoa" id="Aqu2.1.10962_001"/>
    </source>
</evidence>
<organism evidence="1">
    <name type="scientific">Amphimedon queenslandica</name>
    <name type="common">Sponge</name>
    <dbReference type="NCBI Taxonomy" id="400682"/>
    <lineage>
        <taxon>Eukaryota</taxon>
        <taxon>Metazoa</taxon>
        <taxon>Porifera</taxon>
        <taxon>Demospongiae</taxon>
        <taxon>Heteroscleromorpha</taxon>
        <taxon>Haplosclerida</taxon>
        <taxon>Niphatidae</taxon>
        <taxon>Amphimedon</taxon>
    </lineage>
</organism>
<dbReference type="AlphaFoldDB" id="A0A1X7T8U6"/>
<name>A0A1X7T8U6_AMPQE</name>
<protein>
    <submittedName>
        <fullName evidence="1">Uncharacterized protein</fullName>
    </submittedName>
</protein>
<reference evidence="1" key="1">
    <citation type="submission" date="2017-05" db="UniProtKB">
        <authorList>
            <consortium name="EnsemblMetazoa"/>
        </authorList>
    </citation>
    <scope>IDENTIFICATION</scope>
</reference>